<evidence type="ECO:0000256" key="4">
    <source>
        <dbReference type="ARBA" id="ARBA00023110"/>
    </source>
</evidence>
<dbReference type="AlphaFoldDB" id="A0A4R5AY76"/>
<evidence type="ECO:0000256" key="6">
    <source>
        <dbReference type="PROSITE-ProRule" id="PRU00277"/>
    </source>
</evidence>
<feature type="domain" description="PPIase cyclophilin-type" evidence="8">
    <location>
        <begin position="34"/>
        <end position="171"/>
    </location>
</feature>
<dbReference type="RefSeq" id="WP_131910031.1">
    <property type="nucleotide sequence ID" value="NZ_SMFM01000005.1"/>
</dbReference>
<dbReference type="OrthoDB" id="9807797at2"/>
<dbReference type="InterPro" id="IPR046357">
    <property type="entry name" value="PPIase_dom_sf"/>
</dbReference>
<evidence type="ECO:0000256" key="1">
    <source>
        <dbReference type="ARBA" id="ARBA00000971"/>
    </source>
</evidence>
<dbReference type="EMBL" id="SMFM01000005">
    <property type="protein sequence ID" value="TDD75622.1"/>
    <property type="molecule type" value="Genomic_DNA"/>
</dbReference>
<name>A0A4R5AY76_9FLAO</name>
<gene>
    <name evidence="9" type="ORF">E0F89_12095</name>
</gene>
<dbReference type="EC" id="5.2.1.8" evidence="3 6"/>
<dbReference type="InterPro" id="IPR044666">
    <property type="entry name" value="Cyclophilin_A-like"/>
</dbReference>
<dbReference type="PRINTS" id="PR00153">
    <property type="entry name" value="CSAPPISMRASE"/>
</dbReference>
<evidence type="ECO:0000313" key="10">
    <source>
        <dbReference type="Proteomes" id="UP000295278"/>
    </source>
</evidence>
<evidence type="ECO:0000256" key="5">
    <source>
        <dbReference type="ARBA" id="ARBA00023235"/>
    </source>
</evidence>
<dbReference type="GO" id="GO:0003755">
    <property type="term" value="F:peptidyl-prolyl cis-trans isomerase activity"/>
    <property type="evidence" value="ECO:0007669"/>
    <property type="project" value="UniProtKB-KW"/>
</dbReference>
<proteinExistence type="inferred from homology"/>
<evidence type="ECO:0000313" key="9">
    <source>
        <dbReference type="EMBL" id="TDD75622.1"/>
    </source>
</evidence>
<dbReference type="Gene3D" id="2.40.100.10">
    <property type="entry name" value="Cyclophilin-like"/>
    <property type="match status" value="1"/>
</dbReference>
<reference evidence="9 10" key="1">
    <citation type="submission" date="2019-03" db="EMBL/GenBank/DDBJ databases">
        <title>Flavobacterium AT-3-2 sp. nov., isolated from arctic soil.</title>
        <authorList>
            <person name="Chaudhary D.K."/>
        </authorList>
    </citation>
    <scope>NUCLEOTIDE SEQUENCE [LARGE SCALE GENOMIC DNA]</scope>
    <source>
        <strain evidence="9 10">AT-3-2</strain>
    </source>
</reference>
<accession>A0A4R5AY76</accession>
<dbReference type="PROSITE" id="PS00170">
    <property type="entry name" value="CSA_PPIASE_1"/>
    <property type="match status" value="1"/>
</dbReference>
<dbReference type="PANTHER" id="PTHR45625:SF4">
    <property type="entry name" value="PEPTIDYLPROLYL ISOMERASE DOMAIN AND WD REPEAT-CONTAINING PROTEIN 1"/>
    <property type="match status" value="1"/>
</dbReference>
<dbReference type="SUPFAM" id="SSF54534">
    <property type="entry name" value="FKBP-like"/>
    <property type="match status" value="1"/>
</dbReference>
<feature type="domain" description="PPIase FKBP-type" evidence="7">
    <location>
        <begin position="266"/>
        <end position="372"/>
    </location>
</feature>
<protein>
    <recommendedName>
        <fullName evidence="3 6">peptidylprolyl isomerase</fullName>
        <ecNumber evidence="3 6">5.2.1.8</ecNumber>
    </recommendedName>
</protein>
<dbReference type="Proteomes" id="UP000295278">
    <property type="component" value="Unassembled WGS sequence"/>
</dbReference>
<dbReference type="Gene3D" id="3.10.50.40">
    <property type="match status" value="1"/>
</dbReference>
<dbReference type="PROSITE" id="PS50059">
    <property type="entry name" value="FKBP_PPIASE"/>
    <property type="match status" value="1"/>
</dbReference>
<keyword evidence="5 6" id="KW-0413">Isomerase</keyword>
<dbReference type="InterPro" id="IPR029000">
    <property type="entry name" value="Cyclophilin-like_dom_sf"/>
</dbReference>
<dbReference type="InterPro" id="IPR001179">
    <property type="entry name" value="PPIase_FKBP_dom"/>
</dbReference>
<keyword evidence="10" id="KW-1185">Reference proteome</keyword>
<dbReference type="Pfam" id="PF00254">
    <property type="entry name" value="FKBP_C"/>
    <property type="match status" value="1"/>
</dbReference>
<comment type="catalytic activity">
    <reaction evidence="1 6">
        <text>[protein]-peptidylproline (omega=180) = [protein]-peptidylproline (omega=0)</text>
        <dbReference type="Rhea" id="RHEA:16237"/>
        <dbReference type="Rhea" id="RHEA-COMP:10747"/>
        <dbReference type="Rhea" id="RHEA-COMP:10748"/>
        <dbReference type="ChEBI" id="CHEBI:83833"/>
        <dbReference type="ChEBI" id="CHEBI:83834"/>
        <dbReference type="EC" id="5.2.1.8"/>
    </reaction>
</comment>
<comment type="caution">
    <text evidence="9">The sequence shown here is derived from an EMBL/GenBank/DDBJ whole genome shotgun (WGS) entry which is preliminary data.</text>
</comment>
<evidence type="ECO:0000259" key="8">
    <source>
        <dbReference type="PROSITE" id="PS50072"/>
    </source>
</evidence>
<dbReference type="GO" id="GO:0006457">
    <property type="term" value="P:protein folding"/>
    <property type="evidence" value="ECO:0007669"/>
    <property type="project" value="InterPro"/>
</dbReference>
<sequence>MKKKILFVFLVIASFYSCKEDHNNLPDGLYAKIETNKGEIIVQLDFQKAPITVANYVILAEGKNKFVTNENLKNRPFFDGLKFHRVIKDFMIQTGDPLGTGSGDTGYKFKDEFSDLRFDKGGLLAMANNGPTTNSSQFFITHLATPWLDGKHTIFGHVVEKGMDVVNKIEQNDYMNKVTIIRNGEAAKKFDAVKIFTDYFTVESENQKKKAAVDAENKRVYNEKYKEVREQKVAYFASLKANATRTPTGLQYVITKKSGGKKPANGANVFIHYAGFLEDGELFDASVESVAKVFGRYDENRAAQNGYQPIPFQAGKKDGMIPGFIEGLEQLSFGDKAVIFIPARLGYGVAGAGGVIPPNANIIFEIELMENMPQQ</sequence>
<evidence type="ECO:0000259" key="7">
    <source>
        <dbReference type="PROSITE" id="PS50059"/>
    </source>
</evidence>
<organism evidence="9 10">
    <name type="scientific">Flavobacterium caseinilyticum</name>
    <dbReference type="NCBI Taxonomy" id="2541732"/>
    <lineage>
        <taxon>Bacteria</taxon>
        <taxon>Pseudomonadati</taxon>
        <taxon>Bacteroidota</taxon>
        <taxon>Flavobacteriia</taxon>
        <taxon>Flavobacteriales</taxon>
        <taxon>Flavobacteriaceae</taxon>
        <taxon>Flavobacterium</taxon>
    </lineage>
</organism>
<dbReference type="PROSITE" id="PS50072">
    <property type="entry name" value="CSA_PPIASE_2"/>
    <property type="match status" value="1"/>
</dbReference>
<dbReference type="InterPro" id="IPR020892">
    <property type="entry name" value="Cyclophilin-type_PPIase_CS"/>
</dbReference>
<dbReference type="PROSITE" id="PS51257">
    <property type="entry name" value="PROKAR_LIPOPROTEIN"/>
    <property type="match status" value="1"/>
</dbReference>
<evidence type="ECO:0000256" key="2">
    <source>
        <dbReference type="ARBA" id="ARBA00007365"/>
    </source>
</evidence>
<keyword evidence="4 6" id="KW-0697">Rotamase</keyword>
<dbReference type="Pfam" id="PF00160">
    <property type="entry name" value="Pro_isomerase"/>
    <property type="match status" value="1"/>
</dbReference>
<dbReference type="PANTHER" id="PTHR45625">
    <property type="entry name" value="PEPTIDYL-PROLYL CIS-TRANS ISOMERASE-RELATED"/>
    <property type="match status" value="1"/>
</dbReference>
<evidence type="ECO:0000256" key="3">
    <source>
        <dbReference type="ARBA" id="ARBA00013194"/>
    </source>
</evidence>
<comment type="similarity">
    <text evidence="2">Belongs to the cyclophilin-type PPIase family.</text>
</comment>
<dbReference type="CDD" id="cd00317">
    <property type="entry name" value="cyclophilin"/>
    <property type="match status" value="1"/>
</dbReference>
<dbReference type="InterPro" id="IPR002130">
    <property type="entry name" value="Cyclophilin-type_PPIase_dom"/>
</dbReference>
<dbReference type="SUPFAM" id="SSF50891">
    <property type="entry name" value="Cyclophilin-like"/>
    <property type="match status" value="1"/>
</dbReference>